<evidence type="ECO:0000313" key="5">
    <source>
        <dbReference type="Proteomes" id="UP000253961"/>
    </source>
</evidence>
<accession>A0A369Q4D0</accession>
<dbReference type="OrthoDB" id="1040521at2"/>
<dbReference type="GO" id="GO:0044718">
    <property type="term" value="P:siderophore transmembrane transport"/>
    <property type="evidence" value="ECO:0007669"/>
    <property type="project" value="TreeGrafter"/>
</dbReference>
<protein>
    <recommendedName>
        <fullName evidence="3">TonB-dependent receptor plug domain-containing protein</fullName>
    </recommendedName>
</protein>
<dbReference type="EMBL" id="QPKV01000003">
    <property type="protein sequence ID" value="RDC57178.1"/>
    <property type="molecule type" value="Genomic_DNA"/>
</dbReference>
<dbReference type="PROSITE" id="PS52016">
    <property type="entry name" value="TONB_DEPENDENT_REC_3"/>
    <property type="match status" value="1"/>
</dbReference>
<dbReference type="PANTHER" id="PTHR30069">
    <property type="entry name" value="TONB-DEPENDENT OUTER MEMBRANE RECEPTOR"/>
    <property type="match status" value="1"/>
</dbReference>
<keyword evidence="5" id="KW-1185">Reference proteome</keyword>
<reference evidence="4 5" key="1">
    <citation type="submission" date="2018-07" db="EMBL/GenBank/DDBJ databases">
        <title>Pedobacter sp. nov., isolated from soil.</title>
        <authorList>
            <person name="Zhou L.Y."/>
            <person name="Du Z.J."/>
        </authorList>
    </citation>
    <scope>NUCLEOTIDE SEQUENCE [LARGE SCALE GENOMIC DNA]</scope>
    <source>
        <strain evidence="4 5">JDX94</strain>
    </source>
</reference>
<comment type="caution">
    <text evidence="4">The sequence shown here is derived from an EMBL/GenBank/DDBJ whole genome shotgun (WGS) entry which is preliminary data.</text>
</comment>
<dbReference type="GO" id="GO:0015344">
    <property type="term" value="F:siderophore uptake transmembrane transporter activity"/>
    <property type="evidence" value="ECO:0007669"/>
    <property type="project" value="TreeGrafter"/>
</dbReference>
<keyword evidence="2" id="KW-0998">Cell outer membrane</keyword>
<evidence type="ECO:0000256" key="1">
    <source>
        <dbReference type="ARBA" id="ARBA00022729"/>
    </source>
</evidence>
<feature type="domain" description="TonB-dependent receptor plug" evidence="3">
    <location>
        <begin position="117"/>
        <end position="197"/>
    </location>
</feature>
<keyword evidence="2" id="KW-0472">Membrane</keyword>
<dbReference type="AlphaFoldDB" id="A0A369Q4D0"/>
<dbReference type="GO" id="GO:0009279">
    <property type="term" value="C:cell outer membrane"/>
    <property type="evidence" value="ECO:0007669"/>
    <property type="project" value="UniProtKB-SubCell"/>
</dbReference>
<evidence type="ECO:0000259" key="3">
    <source>
        <dbReference type="Pfam" id="PF07715"/>
    </source>
</evidence>
<keyword evidence="2" id="KW-0812">Transmembrane</keyword>
<keyword evidence="1" id="KW-0732">Signal</keyword>
<dbReference type="InterPro" id="IPR012910">
    <property type="entry name" value="Plug_dom"/>
</dbReference>
<dbReference type="Pfam" id="PF07715">
    <property type="entry name" value="Plug"/>
    <property type="match status" value="2"/>
</dbReference>
<dbReference type="PANTHER" id="PTHR30069:SF29">
    <property type="entry name" value="HEMOGLOBIN AND HEMOGLOBIN-HAPTOGLOBIN-BINDING PROTEIN 1-RELATED"/>
    <property type="match status" value="1"/>
</dbReference>
<keyword evidence="2" id="KW-0813">Transport</keyword>
<dbReference type="Proteomes" id="UP000253961">
    <property type="component" value="Unassembled WGS sequence"/>
</dbReference>
<organism evidence="4 5">
    <name type="scientific">Pedobacter chinensis</name>
    <dbReference type="NCBI Taxonomy" id="2282421"/>
    <lineage>
        <taxon>Bacteria</taxon>
        <taxon>Pseudomonadati</taxon>
        <taxon>Bacteroidota</taxon>
        <taxon>Sphingobacteriia</taxon>
        <taxon>Sphingobacteriales</taxon>
        <taxon>Sphingobacteriaceae</taxon>
        <taxon>Pedobacter</taxon>
    </lineage>
</organism>
<comment type="subcellular location">
    <subcellularLocation>
        <location evidence="2">Cell outer membrane</location>
        <topology evidence="2">Multi-pass membrane protein</topology>
    </subcellularLocation>
</comment>
<dbReference type="RefSeq" id="WP_115402352.1">
    <property type="nucleotide sequence ID" value="NZ_QPKV01000003.1"/>
</dbReference>
<gene>
    <name evidence="4" type="ORF">DU508_08295</name>
</gene>
<dbReference type="SUPFAM" id="SSF56935">
    <property type="entry name" value="Porins"/>
    <property type="match status" value="2"/>
</dbReference>
<dbReference type="Gene3D" id="2.170.130.10">
    <property type="entry name" value="TonB-dependent receptor, plug domain"/>
    <property type="match status" value="2"/>
</dbReference>
<comment type="similarity">
    <text evidence="2">Belongs to the TonB-dependent receptor family.</text>
</comment>
<evidence type="ECO:0000256" key="2">
    <source>
        <dbReference type="PROSITE-ProRule" id="PRU01360"/>
    </source>
</evidence>
<keyword evidence="2" id="KW-1134">Transmembrane beta strand</keyword>
<evidence type="ECO:0000313" key="4">
    <source>
        <dbReference type="EMBL" id="RDC57178.1"/>
    </source>
</evidence>
<feature type="domain" description="TonB-dependent receptor plug" evidence="3">
    <location>
        <begin position="27"/>
        <end position="92"/>
    </location>
</feature>
<dbReference type="InterPro" id="IPR037066">
    <property type="entry name" value="Plug_dom_sf"/>
</dbReference>
<sequence>MKTILIAAIAITFTFKGYAQTTDTIKISDNIILQGTSKPGGNDPLIIIDGSKQLIRGTNALKEVDPNTIESINIYKDESAIALYGAEGSNGVIEIKTKNSKSSIKGKLFLKSDSTLNGKVSGLSVRPQSIYLKGKNSNNFSWKRSNLKIEGKEPLYIVDGKEIFDIKSLNPENIESVTVLKEAGTSALYGEKAKDGVVIITTKATKKDSPKKN</sequence>
<dbReference type="InterPro" id="IPR039426">
    <property type="entry name" value="TonB-dep_rcpt-like"/>
</dbReference>
<name>A0A369Q4D0_9SPHI</name>
<proteinExistence type="inferred from homology"/>